<dbReference type="RefSeq" id="WP_006892986.1">
    <property type="nucleotide sequence ID" value="NZ_JH109153.1"/>
</dbReference>
<dbReference type="Gene3D" id="3.40.50.300">
    <property type="entry name" value="P-loop containing nucleotide triphosphate hydrolases"/>
    <property type="match status" value="2"/>
</dbReference>
<name>G3J0B6_METTV</name>
<dbReference type="eggNOG" id="COG1106">
    <property type="taxonomic scope" value="Bacteria"/>
</dbReference>
<feature type="domain" description="Endonuclease GajA/Old nuclease/RecF-like AAA" evidence="1">
    <location>
        <begin position="221"/>
        <end position="301"/>
    </location>
</feature>
<dbReference type="STRING" id="697282.Mettu_3786"/>
<dbReference type="Pfam" id="PF13175">
    <property type="entry name" value="AAA_15"/>
    <property type="match status" value="1"/>
</dbReference>
<organism evidence="2 3">
    <name type="scientific">Methylobacter tundripaludum (strain ATCC BAA-1195 / DSM 17260 / SV96)</name>
    <dbReference type="NCBI Taxonomy" id="697282"/>
    <lineage>
        <taxon>Bacteria</taxon>
        <taxon>Pseudomonadati</taxon>
        <taxon>Pseudomonadota</taxon>
        <taxon>Gammaproteobacteria</taxon>
        <taxon>Methylococcales</taxon>
        <taxon>Methylococcaceae</taxon>
        <taxon>Methylobacter</taxon>
    </lineage>
</organism>
<gene>
    <name evidence="2" type="ORF">Mettu_3786</name>
</gene>
<evidence type="ECO:0000259" key="1">
    <source>
        <dbReference type="Pfam" id="PF13175"/>
    </source>
</evidence>
<dbReference type="InterPro" id="IPR041685">
    <property type="entry name" value="AAA_GajA/Old/RecF-like"/>
</dbReference>
<sequence length="563" mass="62857">MPTNIQIKSLQLTKFKRVDIVDIDLGATNVLVGGNNSGKSSVLQGIHFSVCAAVASRLIERNTFAQSALLYCPAHEFVTLRHGSEYLNQSNFSHLTLKAEIGGNEVESKIKIYRGRNEGNIGCTRTGNAILGAAVTTSSSLFSIYVPGLAGIPRQEEYRTESVIRRGIAGGDANLYLRNVLFLISKKKRLTQLVELMQSVFPRFWLSVSFNEREDVYISVTVSLTGPYGSKWPLELSGTGVLQALQIFSYVTLFEPSLLLLDEPDAHLHPDNQGLLASTVLTISLQTKTQVILSTHSRHLVEALYDEANFIWLKEGRVIDQGIGLDRLPLLLDLGALDTFDKLRGGEINWVVLTEDSKLALVKTLLESSGFDLNTVAIYSYKTSTNIQSALALCGFIKDVVPMTHVIIHRDRDFMTDQEVKLVQKNIIEADAIPFITLHSDLEGYFLDLAHLAMLLDKDETEIKEWLDQLAASIHNKLQHSYTRKRDQIKQSLYRKNPDECPETIDLIGDDIPLDPSKRLGKTMLKLVRSSMNGMFGKNVNPMAPSDALKCIELQQIFEEYTE</sequence>
<dbReference type="AlphaFoldDB" id="G3J0B6"/>
<dbReference type="PANTHER" id="PTHR43581:SF4">
    <property type="entry name" value="ATP_GTP PHOSPHATASE"/>
    <property type="match status" value="1"/>
</dbReference>
<dbReference type="OrthoDB" id="3322489at2"/>
<keyword evidence="3" id="KW-1185">Reference proteome</keyword>
<dbReference type="HOGENOM" id="CLU_029177_0_0_6"/>
<evidence type="ECO:0000313" key="2">
    <source>
        <dbReference type="EMBL" id="EGW20638.1"/>
    </source>
</evidence>
<dbReference type="InterPro" id="IPR027417">
    <property type="entry name" value="P-loop_NTPase"/>
</dbReference>
<evidence type="ECO:0000313" key="3">
    <source>
        <dbReference type="Proteomes" id="UP000004664"/>
    </source>
</evidence>
<protein>
    <submittedName>
        <fullName evidence="2">SMC domain protein</fullName>
    </submittedName>
</protein>
<accession>G3J0B6</accession>
<proteinExistence type="predicted"/>
<reference evidence="2 3" key="1">
    <citation type="submission" date="2011-06" db="EMBL/GenBank/DDBJ databases">
        <title>Genomic sequence of Methylobacter tundripaludum SV96.</title>
        <authorList>
            <consortium name="US DOE Joint Genome Institute"/>
            <person name="Lucas S."/>
            <person name="Han J."/>
            <person name="Lapidus A."/>
            <person name="Cheng J.-F."/>
            <person name="Goodwin L."/>
            <person name="Pitluck S."/>
            <person name="Held B."/>
            <person name="Detter J.C."/>
            <person name="Han C."/>
            <person name="Tapia R."/>
            <person name="Land M."/>
            <person name="Hauser L."/>
            <person name="Kyrpides N."/>
            <person name="Ivanova N."/>
            <person name="Ovchinnikova G."/>
            <person name="Pagani I."/>
            <person name="Klotz M.G."/>
            <person name="Dispirito A.A."/>
            <person name="Murrell J.C."/>
            <person name="Dunfield P."/>
            <person name="Kalyuzhnaya M.G."/>
            <person name="Svenning M."/>
            <person name="Trotsenko Y.A."/>
            <person name="Stein L.Y."/>
            <person name="Woyke T."/>
        </authorList>
    </citation>
    <scope>NUCLEOTIDE SEQUENCE [LARGE SCALE GENOMIC DNA]</scope>
    <source>
        <strain evidence="3">ATCC BAA-1195 / DSM 17260 / SV96</strain>
    </source>
</reference>
<dbReference type="PANTHER" id="PTHR43581">
    <property type="entry name" value="ATP/GTP PHOSPHATASE"/>
    <property type="match status" value="1"/>
</dbReference>
<dbReference type="EMBL" id="JH109153">
    <property type="protein sequence ID" value="EGW20638.1"/>
    <property type="molecule type" value="Genomic_DNA"/>
</dbReference>
<dbReference type="CDD" id="cd00267">
    <property type="entry name" value="ABC_ATPase"/>
    <property type="match status" value="1"/>
</dbReference>
<dbReference type="Proteomes" id="UP000004664">
    <property type="component" value="Unassembled WGS sequence"/>
</dbReference>
<dbReference type="InterPro" id="IPR051396">
    <property type="entry name" value="Bact_Antivir_Def_Nuclease"/>
</dbReference>
<dbReference type="SUPFAM" id="SSF52540">
    <property type="entry name" value="P-loop containing nucleoside triphosphate hydrolases"/>
    <property type="match status" value="1"/>
</dbReference>